<evidence type="ECO:0000313" key="4">
    <source>
        <dbReference type="Proteomes" id="UP001161325"/>
    </source>
</evidence>
<keyword evidence="2" id="KW-1133">Transmembrane helix</keyword>
<comment type="caution">
    <text evidence="3">The sequence shown here is derived from an EMBL/GenBank/DDBJ whole genome shotgun (WGS) entry which is preliminary data.</text>
</comment>
<feature type="region of interest" description="Disordered" evidence="1">
    <location>
        <begin position="1"/>
        <end position="20"/>
    </location>
</feature>
<evidence type="ECO:0000256" key="2">
    <source>
        <dbReference type="SAM" id="Phobius"/>
    </source>
</evidence>
<name>A0AA37VCZ2_9BACT</name>
<accession>A0AA37VCZ2</accession>
<keyword evidence="2" id="KW-0472">Membrane</keyword>
<evidence type="ECO:0000256" key="1">
    <source>
        <dbReference type="SAM" id="MobiDB-lite"/>
    </source>
</evidence>
<protein>
    <submittedName>
        <fullName evidence="3">Uncharacterized protein</fullName>
    </submittedName>
</protein>
<dbReference type="RefSeq" id="WP_284352634.1">
    <property type="nucleotide sequence ID" value="NZ_BRXS01000008.1"/>
</dbReference>
<proteinExistence type="predicted"/>
<organism evidence="3 4">
    <name type="scientific">Roseisolibacter agri</name>
    <dbReference type="NCBI Taxonomy" id="2014610"/>
    <lineage>
        <taxon>Bacteria</taxon>
        <taxon>Pseudomonadati</taxon>
        <taxon>Gemmatimonadota</taxon>
        <taxon>Gemmatimonadia</taxon>
        <taxon>Gemmatimonadales</taxon>
        <taxon>Gemmatimonadaceae</taxon>
        <taxon>Roseisolibacter</taxon>
    </lineage>
</organism>
<gene>
    <name evidence="3" type="ORF">rosag_47410</name>
</gene>
<feature type="transmembrane region" description="Helical" evidence="2">
    <location>
        <begin position="21"/>
        <end position="38"/>
    </location>
</feature>
<feature type="compositionally biased region" description="Basic residues" evidence="1">
    <location>
        <begin position="1"/>
        <end position="19"/>
    </location>
</feature>
<keyword evidence="2" id="KW-0812">Transmembrane</keyword>
<reference evidence="3" key="1">
    <citation type="submission" date="2022-08" db="EMBL/GenBank/DDBJ databases">
        <title>Draft genome sequencing of Roseisolibacter agri AW1220.</title>
        <authorList>
            <person name="Tobiishi Y."/>
            <person name="Tonouchi A."/>
        </authorList>
    </citation>
    <scope>NUCLEOTIDE SEQUENCE</scope>
    <source>
        <strain evidence="3">AW1220</strain>
    </source>
</reference>
<evidence type="ECO:0000313" key="3">
    <source>
        <dbReference type="EMBL" id="GLC28228.1"/>
    </source>
</evidence>
<dbReference type="Proteomes" id="UP001161325">
    <property type="component" value="Unassembled WGS sequence"/>
</dbReference>
<sequence>MRVRRRVREGRRAGRRRQTRLGLTAPPGACIVAAPRSLRRRRIAANLSVPNTPPIRMPIRMLYQPPLDCRPRARRPHRCLAAVSHRARVAVASAVRRAACAAALLASPALAVAQAPAAGPAPTADTLFLDHAGKTATFRRRPVESGDQLRIRSPFKLTVVVARTNSAVFDCDVGQTKTSTAEVDAALGFLKGLGPYLQEMALAAAARPDTAANNAYRRAAANLTAAPGGRGDEPVVRQALEEIDEALTGARGLRTIFTRTAAELERMRGLPPDSPLALGTYQTSLSADCVFQGPDCARLRATERLTTALSVLGARYGAFASAVTAQPSNDPNTAAAEKRLVERGASALSDADALLAAAYAIEQMVRRTYGATRTMTCDDVVSASWNSGRDVTVAVTPTTVPGVARTRTGAPYTMKASVHPDWLVRPTVGLAFVGVPNAKFPKFATKQLDDTTYRVQEAGSTDGRFTYGLVLASTWRGLDYRDARVPWAVYLPELTINPSADLRAFAVGAGVLLYNVKLGVGRAWTKHSVLAGQTVGTTLRDPDELSTRETYGPSKPYVSIALVGLPPFVP</sequence>
<dbReference type="EMBL" id="BRXS01000008">
    <property type="protein sequence ID" value="GLC28228.1"/>
    <property type="molecule type" value="Genomic_DNA"/>
</dbReference>
<keyword evidence="4" id="KW-1185">Reference proteome</keyword>
<dbReference type="AlphaFoldDB" id="A0AA37VCZ2"/>